<evidence type="ECO:0000256" key="2">
    <source>
        <dbReference type="SAM" id="MobiDB-lite"/>
    </source>
</evidence>
<feature type="region of interest" description="Disordered" evidence="2">
    <location>
        <begin position="83"/>
        <end position="148"/>
    </location>
</feature>
<evidence type="ECO:0000256" key="1">
    <source>
        <dbReference type="ARBA" id="ARBA00022801"/>
    </source>
</evidence>
<feature type="transmembrane region" description="Helical" evidence="3">
    <location>
        <begin position="194"/>
        <end position="213"/>
    </location>
</feature>
<dbReference type="GO" id="GO:0016787">
    <property type="term" value="F:hydrolase activity"/>
    <property type="evidence" value="ECO:0007669"/>
    <property type="project" value="UniProtKB-KW"/>
</dbReference>
<accession>A0A6J6E4K4</accession>
<keyword evidence="1" id="KW-0378">Hydrolase</keyword>
<dbReference type="EMBL" id="CAEZSR010000096">
    <property type="protein sequence ID" value="CAB4571127.1"/>
    <property type="molecule type" value="Genomic_DNA"/>
</dbReference>
<dbReference type="InterPro" id="IPR005754">
    <property type="entry name" value="Sortase"/>
</dbReference>
<dbReference type="SUPFAM" id="SSF63817">
    <property type="entry name" value="Sortase"/>
    <property type="match status" value="1"/>
</dbReference>
<feature type="compositionally biased region" description="Low complexity" evidence="2">
    <location>
        <begin position="105"/>
        <end position="141"/>
    </location>
</feature>
<dbReference type="Pfam" id="PF04203">
    <property type="entry name" value="Sortase"/>
    <property type="match status" value="1"/>
</dbReference>
<name>A0A6J6E4K4_9ZZZZ</name>
<sequence>MQTLAGTYTYVVTGQQIVAPTDYQKVIPTVDPSTATLTLTSCHPRYSTRERIVITATIDLARSSLVTQRSVIPFDPALLPGVGASLPDEASGGGTTEPATTVSESTVPASTVPATTSPEATAPPTTDPATADPSTTAPAVTEGADPSVGQAGVDVFENRWFSDPDAFWQVAVWGLALIVVALAATALSRRTRRNWVGALVGIGPFVVVLYFWFENVNRLLPPNV</sequence>
<protein>
    <submittedName>
        <fullName evidence="4">Unannotated protein</fullName>
    </submittedName>
</protein>
<evidence type="ECO:0000256" key="3">
    <source>
        <dbReference type="SAM" id="Phobius"/>
    </source>
</evidence>
<organism evidence="4">
    <name type="scientific">freshwater metagenome</name>
    <dbReference type="NCBI Taxonomy" id="449393"/>
    <lineage>
        <taxon>unclassified sequences</taxon>
        <taxon>metagenomes</taxon>
        <taxon>ecological metagenomes</taxon>
    </lineage>
</organism>
<evidence type="ECO:0000313" key="4">
    <source>
        <dbReference type="EMBL" id="CAB4571127.1"/>
    </source>
</evidence>
<dbReference type="InterPro" id="IPR023365">
    <property type="entry name" value="Sortase_dom-sf"/>
</dbReference>
<keyword evidence="3" id="KW-1133">Transmembrane helix</keyword>
<dbReference type="Gene3D" id="2.40.260.10">
    <property type="entry name" value="Sortase"/>
    <property type="match status" value="1"/>
</dbReference>
<keyword evidence="3" id="KW-0472">Membrane</keyword>
<proteinExistence type="predicted"/>
<dbReference type="AlphaFoldDB" id="A0A6J6E4K4"/>
<gene>
    <name evidence="4" type="ORF">UFOPK1493_02403</name>
</gene>
<reference evidence="4" key="1">
    <citation type="submission" date="2020-05" db="EMBL/GenBank/DDBJ databases">
        <authorList>
            <person name="Chiriac C."/>
            <person name="Salcher M."/>
            <person name="Ghai R."/>
            <person name="Kavagutti S V."/>
        </authorList>
    </citation>
    <scope>NUCLEOTIDE SEQUENCE</scope>
</reference>
<keyword evidence="3" id="KW-0812">Transmembrane</keyword>
<feature type="transmembrane region" description="Helical" evidence="3">
    <location>
        <begin position="166"/>
        <end position="187"/>
    </location>
</feature>